<organism evidence="1 2">
    <name type="scientific">Arenibacter palladensis</name>
    <dbReference type="NCBI Taxonomy" id="237373"/>
    <lineage>
        <taxon>Bacteria</taxon>
        <taxon>Pseudomonadati</taxon>
        <taxon>Bacteroidota</taxon>
        <taxon>Flavobacteriia</taxon>
        <taxon>Flavobacteriales</taxon>
        <taxon>Flavobacteriaceae</taxon>
        <taxon>Arenibacter</taxon>
    </lineage>
</organism>
<gene>
    <name evidence="1" type="ORF">SAMN03080594_104110</name>
</gene>
<dbReference type="Proteomes" id="UP000184406">
    <property type="component" value="Unassembled WGS sequence"/>
</dbReference>
<evidence type="ECO:0000313" key="2">
    <source>
        <dbReference type="Proteomes" id="UP000184406"/>
    </source>
</evidence>
<accession>A0A1M5BLP5</accession>
<name>A0A1M5BLP5_9FLAO</name>
<keyword evidence="2" id="KW-1185">Reference proteome</keyword>
<reference evidence="2" key="1">
    <citation type="submission" date="2016-11" db="EMBL/GenBank/DDBJ databases">
        <authorList>
            <person name="Varghese N."/>
            <person name="Submissions S."/>
        </authorList>
    </citation>
    <scope>NUCLEOTIDE SEQUENCE [LARGE SCALE GENOMIC DNA]</scope>
    <source>
        <strain evidence="2">DSM 17539</strain>
    </source>
</reference>
<protein>
    <recommendedName>
        <fullName evidence="3">3-oxoacyl-ACP synthase</fullName>
    </recommendedName>
</protein>
<dbReference type="EMBL" id="FQUX01000004">
    <property type="protein sequence ID" value="SHF43132.1"/>
    <property type="molecule type" value="Genomic_DNA"/>
</dbReference>
<sequence>MKAQHLKIKEYCKISNNRVLLNDQLLYEDQGSDFTTFIKLAYKKMNTNYPKFFKMDDLSKLGFLASDILLKPMTQDSEISKNIALVFSNSASSLQTDRKHQESIMDQENYFPSPAVFVYTLPNICLGEISIKHRLYSENSFFIFNHFNAKYLHDYASSLIESEKADEVLCGWINCDVEDYEAFLYLVSKEGSIEHNKEEIIKLYTTK</sequence>
<dbReference type="RefSeq" id="WP_072862256.1">
    <property type="nucleotide sequence ID" value="NZ_FQUX01000004.1"/>
</dbReference>
<dbReference type="OrthoDB" id="1071350at2"/>
<dbReference type="AlphaFoldDB" id="A0A1M5BLP5"/>
<evidence type="ECO:0000313" key="1">
    <source>
        <dbReference type="EMBL" id="SHF43132.1"/>
    </source>
</evidence>
<proteinExistence type="predicted"/>
<evidence type="ECO:0008006" key="3">
    <source>
        <dbReference type="Google" id="ProtNLM"/>
    </source>
</evidence>